<evidence type="ECO:0000313" key="1">
    <source>
        <dbReference type="EMBL" id="KAF9741688.1"/>
    </source>
</evidence>
<keyword evidence="2" id="KW-1185">Reference proteome</keyword>
<comment type="caution">
    <text evidence="1">The sequence shown here is derived from an EMBL/GenBank/DDBJ whole genome shotgun (WGS) entry which is preliminary data.</text>
</comment>
<gene>
    <name evidence="1" type="ORF">PMIN01_01227</name>
</gene>
<sequence>MCTSQHVYHRCCRSWGRNRLDPCIRSLVVDGHYTGCAYIESLGSVDTDDLCFQCERKASGDKSFELFKRSLPILSVRHAHAIKPSSCSVTSSNDAQVLLVLGRRHRDHVIAIADSGF</sequence>
<dbReference type="EMBL" id="WJXW01000001">
    <property type="protein sequence ID" value="KAF9741688.1"/>
    <property type="molecule type" value="Genomic_DNA"/>
</dbReference>
<evidence type="ECO:0000313" key="2">
    <source>
        <dbReference type="Proteomes" id="UP000756921"/>
    </source>
</evidence>
<organism evidence="1 2">
    <name type="scientific">Paraphaeosphaeria minitans</name>
    <dbReference type="NCBI Taxonomy" id="565426"/>
    <lineage>
        <taxon>Eukaryota</taxon>
        <taxon>Fungi</taxon>
        <taxon>Dikarya</taxon>
        <taxon>Ascomycota</taxon>
        <taxon>Pezizomycotina</taxon>
        <taxon>Dothideomycetes</taxon>
        <taxon>Pleosporomycetidae</taxon>
        <taxon>Pleosporales</taxon>
        <taxon>Massarineae</taxon>
        <taxon>Didymosphaeriaceae</taxon>
        <taxon>Paraphaeosphaeria</taxon>
    </lineage>
</organism>
<dbReference type="AlphaFoldDB" id="A0A9P6GUV5"/>
<proteinExistence type="predicted"/>
<dbReference type="OrthoDB" id="3788755at2759"/>
<name>A0A9P6GUV5_9PLEO</name>
<protein>
    <submittedName>
        <fullName evidence="1">Uncharacterized protein</fullName>
    </submittedName>
</protein>
<reference evidence="1" key="1">
    <citation type="journal article" date="2020" name="Mol. Plant Microbe Interact.">
        <title>Genome Sequence of the Biocontrol Agent Coniothyrium minitans strain Conio (IMI 134523).</title>
        <authorList>
            <person name="Patel D."/>
            <person name="Shittu T.A."/>
            <person name="Baroncelli R."/>
            <person name="Muthumeenakshi S."/>
            <person name="Osborne T.H."/>
            <person name="Janganan T.K."/>
            <person name="Sreenivasaprasad S."/>
        </authorList>
    </citation>
    <scope>NUCLEOTIDE SEQUENCE</scope>
    <source>
        <strain evidence="1">Conio</strain>
    </source>
</reference>
<accession>A0A9P6GUV5</accession>
<dbReference type="Proteomes" id="UP000756921">
    <property type="component" value="Unassembled WGS sequence"/>
</dbReference>